<comment type="caution">
    <text evidence="1">The sequence shown here is derived from an EMBL/GenBank/DDBJ whole genome shotgun (WGS) entry which is preliminary data.</text>
</comment>
<accession>A0A0V8M0K3</accession>
<reference evidence="1 2" key="1">
    <citation type="journal article" date="2015" name="Sci. Rep.">
        <title>A comparative genomics and reductive dehalogenase gene transcription study of two chloroethene-respiring bacteria, Dehalococcoides mccartyi strains MB and 11a.</title>
        <authorList>
            <person name="Low A."/>
            <person name="Shen Z."/>
            <person name="Cheng D."/>
            <person name="Rogers M.J."/>
            <person name="Lee P.K."/>
            <person name="He J."/>
        </authorList>
    </citation>
    <scope>NUCLEOTIDE SEQUENCE [LARGE SCALE GENOMIC DNA]</scope>
    <source>
        <strain evidence="1 2">MB</strain>
    </source>
</reference>
<dbReference type="PATRIC" id="fig|61435.5.peg.1456"/>
<gene>
    <name evidence="1" type="ORF">DA01_07410</name>
</gene>
<evidence type="ECO:0000313" key="1">
    <source>
        <dbReference type="EMBL" id="KSV17232.1"/>
    </source>
</evidence>
<organism evidence="1 2">
    <name type="scientific">Dehalococcoides mccartyi</name>
    <dbReference type="NCBI Taxonomy" id="61435"/>
    <lineage>
        <taxon>Bacteria</taxon>
        <taxon>Bacillati</taxon>
        <taxon>Chloroflexota</taxon>
        <taxon>Dehalococcoidia</taxon>
        <taxon>Dehalococcoidales</taxon>
        <taxon>Dehalococcoidaceae</taxon>
        <taxon>Dehalococcoides</taxon>
    </lineage>
</organism>
<dbReference type="OrthoDB" id="165350at2"/>
<evidence type="ECO:0000313" key="2">
    <source>
        <dbReference type="Proteomes" id="UP000053577"/>
    </source>
</evidence>
<sequence>MCQESEVIFQLTREDVIECAREMGIPDEAITDDVLAQVKKGVDWGLECWSMVVKEAINMALKS</sequence>
<name>A0A0V8M0K3_9CHLR</name>
<dbReference type="EMBL" id="JGYD01000025">
    <property type="protein sequence ID" value="KSV17232.1"/>
    <property type="molecule type" value="Genomic_DNA"/>
</dbReference>
<dbReference type="RefSeq" id="WP_058292669.1">
    <property type="nucleotide sequence ID" value="NZ_JGYD01000025.1"/>
</dbReference>
<protein>
    <submittedName>
        <fullName evidence="1">Uncharacterized protein</fullName>
    </submittedName>
</protein>
<dbReference type="AlphaFoldDB" id="A0A0V8M0K3"/>
<proteinExistence type="predicted"/>
<dbReference type="Proteomes" id="UP000053577">
    <property type="component" value="Unassembled WGS sequence"/>
</dbReference>